<dbReference type="PROSITE" id="PS51273">
    <property type="entry name" value="GATASE_TYPE_1"/>
    <property type="match status" value="1"/>
</dbReference>
<name>X1AIB7_9ZZZZ</name>
<keyword evidence="1" id="KW-0315">Glutamine amidotransferase</keyword>
<proteinExistence type="predicted"/>
<dbReference type="FunFam" id="3.40.50.880:FF:000003">
    <property type="entry name" value="Anthranilate synthase component II"/>
    <property type="match status" value="1"/>
</dbReference>
<dbReference type="NCBIfam" id="TIGR00566">
    <property type="entry name" value="trpG_papA"/>
    <property type="match status" value="1"/>
</dbReference>
<accession>X1AIB7</accession>
<evidence type="ECO:0000313" key="3">
    <source>
        <dbReference type="EMBL" id="GAG81804.1"/>
    </source>
</evidence>
<evidence type="ECO:0000256" key="1">
    <source>
        <dbReference type="ARBA" id="ARBA00022962"/>
    </source>
</evidence>
<evidence type="ECO:0000259" key="2">
    <source>
        <dbReference type="Pfam" id="PF00117"/>
    </source>
</evidence>
<comment type="caution">
    <text evidence="3">The sequence shown here is derived from an EMBL/GenBank/DDBJ whole genome shotgun (WGS) entry which is preliminary data.</text>
</comment>
<feature type="non-terminal residue" evidence="3">
    <location>
        <position position="1"/>
    </location>
</feature>
<reference evidence="3" key="1">
    <citation type="journal article" date="2014" name="Front. Microbiol.">
        <title>High frequency of phylogenetically diverse reductive dehalogenase-homologous genes in deep subseafloor sedimentary metagenomes.</title>
        <authorList>
            <person name="Kawai M."/>
            <person name="Futagami T."/>
            <person name="Toyoda A."/>
            <person name="Takaki Y."/>
            <person name="Nishi S."/>
            <person name="Hori S."/>
            <person name="Arai W."/>
            <person name="Tsubouchi T."/>
            <person name="Morono Y."/>
            <person name="Uchiyama I."/>
            <person name="Ito T."/>
            <person name="Fujiyama A."/>
            <person name="Inagaki F."/>
            <person name="Takami H."/>
        </authorList>
    </citation>
    <scope>NUCLEOTIDE SEQUENCE</scope>
    <source>
        <strain evidence="3">Expedition CK06-06</strain>
    </source>
</reference>
<dbReference type="PRINTS" id="PR00096">
    <property type="entry name" value="GATASE"/>
</dbReference>
<organism evidence="3">
    <name type="scientific">marine sediment metagenome</name>
    <dbReference type="NCBI Taxonomy" id="412755"/>
    <lineage>
        <taxon>unclassified sequences</taxon>
        <taxon>metagenomes</taxon>
        <taxon>ecological metagenomes</taxon>
    </lineage>
</organism>
<dbReference type="EMBL" id="BART01011184">
    <property type="protein sequence ID" value="GAG81804.1"/>
    <property type="molecule type" value="Genomic_DNA"/>
</dbReference>
<dbReference type="PRINTS" id="PR00099">
    <property type="entry name" value="CPSGATASE"/>
</dbReference>
<dbReference type="Pfam" id="PF00117">
    <property type="entry name" value="GATase"/>
    <property type="match status" value="1"/>
</dbReference>
<dbReference type="SUPFAM" id="SSF52317">
    <property type="entry name" value="Class I glutamine amidotransferase-like"/>
    <property type="match status" value="1"/>
</dbReference>
<gene>
    <name evidence="3" type="ORF">S01H4_23944</name>
</gene>
<dbReference type="PRINTS" id="PR00097">
    <property type="entry name" value="ANTSNTHASEII"/>
</dbReference>
<dbReference type="InterPro" id="IPR017926">
    <property type="entry name" value="GATASE"/>
</dbReference>
<dbReference type="GO" id="GO:0000162">
    <property type="term" value="P:L-tryptophan biosynthetic process"/>
    <property type="evidence" value="ECO:0007669"/>
    <property type="project" value="TreeGrafter"/>
</dbReference>
<dbReference type="CDD" id="cd01743">
    <property type="entry name" value="GATase1_Anthranilate_Synthase"/>
    <property type="match status" value="1"/>
</dbReference>
<dbReference type="InterPro" id="IPR029062">
    <property type="entry name" value="Class_I_gatase-like"/>
</dbReference>
<dbReference type="InterPro" id="IPR006221">
    <property type="entry name" value="TrpG/PapA_dom"/>
</dbReference>
<dbReference type="PANTHER" id="PTHR43418:SF4">
    <property type="entry name" value="MULTIFUNCTIONAL TRYPTOPHAN BIOSYNTHESIS PROTEIN"/>
    <property type="match status" value="1"/>
</dbReference>
<feature type="domain" description="Glutamine amidotransferase" evidence="2">
    <location>
        <begin position="1"/>
        <end position="173"/>
    </location>
</feature>
<dbReference type="InterPro" id="IPR050472">
    <property type="entry name" value="Anth_synth/Amidotransfase"/>
</dbReference>
<dbReference type="GO" id="GO:0004049">
    <property type="term" value="F:anthranilate synthase activity"/>
    <property type="evidence" value="ECO:0007669"/>
    <property type="project" value="TreeGrafter"/>
</dbReference>
<dbReference type="PANTHER" id="PTHR43418">
    <property type="entry name" value="MULTIFUNCTIONAL TRYPTOPHAN BIOSYNTHESIS PROTEIN-RELATED"/>
    <property type="match status" value="1"/>
</dbReference>
<sequence>FVYNLARYIGQLGCERKVVRNDAISIEEIKSLAPTHIVISPGPCTPNEAGISLEVVKALGATTPILGICLGHQAIAQAYGANVIPAKTPMHGKMATIHHDNSQLFQGIPSPLNVGRYHSLAVNNLPDTLKVTAQAEDGEIMALQHKHHPVYGLQFHPESVLTEYGYQLLGTFLRAT</sequence>
<protein>
    <recommendedName>
        <fullName evidence="2">Glutamine amidotransferase domain-containing protein</fullName>
    </recommendedName>
</protein>
<dbReference type="AlphaFoldDB" id="X1AIB7"/>
<dbReference type="Gene3D" id="3.40.50.880">
    <property type="match status" value="1"/>
</dbReference>
<dbReference type="GO" id="GO:0005829">
    <property type="term" value="C:cytosol"/>
    <property type="evidence" value="ECO:0007669"/>
    <property type="project" value="TreeGrafter"/>
</dbReference>